<organism evidence="19 20">
    <name type="scientific">Thermomonas brevis</name>
    <dbReference type="NCBI Taxonomy" id="215691"/>
    <lineage>
        <taxon>Bacteria</taxon>
        <taxon>Pseudomonadati</taxon>
        <taxon>Pseudomonadota</taxon>
        <taxon>Gammaproteobacteria</taxon>
        <taxon>Lysobacterales</taxon>
        <taxon>Lysobacteraceae</taxon>
        <taxon>Thermomonas</taxon>
    </lineage>
</organism>
<dbReference type="AlphaFoldDB" id="A0A7G9QXW1"/>
<keyword evidence="5 16" id="KW-0378">Hydrolase</keyword>
<sequence>MVPDISPILRRELRSPQADAALDDRREVLCIACAGSGKSQTLAYRVARLVASGVDPESIVVFTFTEKAAESIKNRTAQVLVTTGQSANLLGKMFIGTIHGFCQNVLGDADARYRQYDVLDGNRFKLFLISRYPRLAIGPLRRRNNDRYFDTLKSIQYAWNVLRDEGVTIEQVAQLDPELAESLSAIEQEMERDQFIDFASMIRLVVDKARNDARVIARLTRIRHLLVDEYQDVSGSQEDLIATIHRLGSSIFVVGDDDQSIYGWRGAIVQNILEFETRYPNAGRHTLDENFRSTRAIVETSDAFARAELGASRLDKAPRHVHDLLPRQVGVMFFDQRGQEADWVADRIHRLMGTTFAERDGTQRGLTPADFAILMRSTKTAEQSGVPRHVAFSEALATRGIKYTLSAGGNAFERPIPRGLRELFRSFENGNPTRAEAIELLRVHLIGSFPYANEARFLEVITRWGRDIHRPHDAVRVRLYPQKLLLDVLEALDLPAANLSAEDLRDIGLFSRILQDVEGVFLSVDSADRFRSIVRFMENVAEDGYDTSTDDVVAKPDAVTISTVHQVKGLEFPVVFVVDVVPGRFPGKRSSYDGWIPEELIGNSVGRGAYIGTSEAEARLFYTAMTRAERFLYVTGCESLPGGKRRNRQSVFAARLGHDELTRDSALEPEALTQSPPRARVDSSMLPTSYSDVKYYLRCPADYRFRKGYGFSPPVPELFGYGRVVHVAIEKLHEIYFGHAPTREEAAEIAAANFHLKHIAPSRDPDTRPGAYENAKSRAQEIAAEYVDSYANDFSHRRQVEVRFELTAQGCLITGAIDLLMRYSDHGQILEAQVIDFKTMEGGEDVLANRDLEWTEMALQVQLYAKAAREVLGEDAATGSIHLLKDNQRVEVPIDEHSVDNAIANVEWAVAGILANDFPMRPERRKCEECDFKQICARRPQDFRPDMVLPPSISTPAGQMAAQSLR</sequence>
<accession>A0A7G9QXW1</accession>
<dbReference type="InterPro" id="IPR000212">
    <property type="entry name" value="DNA_helicase_UvrD/REP"/>
</dbReference>
<keyword evidence="3 16" id="KW-0547">Nucleotide-binding</keyword>
<keyword evidence="10" id="KW-0234">DNA repair</keyword>
<dbReference type="EMBL" id="CP060711">
    <property type="protein sequence ID" value="QNN48186.1"/>
    <property type="molecule type" value="Genomic_DNA"/>
</dbReference>
<dbReference type="Proteomes" id="UP000515977">
    <property type="component" value="Chromosome"/>
</dbReference>
<evidence type="ECO:0000256" key="12">
    <source>
        <dbReference type="ARBA" id="ARBA00034617"/>
    </source>
</evidence>
<feature type="binding site" evidence="16">
    <location>
        <begin position="32"/>
        <end position="39"/>
    </location>
    <ligand>
        <name>ATP</name>
        <dbReference type="ChEBI" id="CHEBI:30616"/>
    </ligand>
</feature>
<dbReference type="GO" id="GO:0004527">
    <property type="term" value="F:exonuclease activity"/>
    <property type="evidence" value="ECO:0007669"/>
    <property type="project" value="UniProtKB-KW"/>
</dbReference>
<dbReference type="InterPro" id="IPR011604">
    <property type="entry name" value="PDDEXK-like_dom_sf"/>
</dbReference>
<evidence type="ECO:0000256" key="7">
    <source>
        <dbReference type="ARBA" id="ARBA00022839"/>
    </source>
</evidence>
<feature type="domain" description="UvrD-like helicase ATP-binding" evidence="17">
    <location>
        <begin position="11"/>
        <end position="294"/>
    </location>
</feature>
<evidence type="ECO:0000256" key="1">
    <source>
        <dbReference type="ARBA" id="ARBA00009922"/>
    </source>
</evidence>
<keyword evidence="9" id="KW-0238">DNA-binding</keyword>
<comment type="catalytic activity">
    <reaction evidence="12">
        <text>Couples ATP hydrolysis with the unwinding of duplex DNA by translocating in the 3'-5' direction.</text>
        <dbReference type="EC" id="5.6.2.4"/>
    </reaction>
</comment>
<dbReference type="Gene3D" id="3.90.320.10">
    <property type="match status" value="1"/>
</dbReference>
<evidence type="ECO:0000256" key="10">
    <source>
        <dbReference type="ARBA" id="ARBA00023204"/>
    </source>
</evidence>
<evidence type="ECO:0000256" key="8">
    <source>
        <dbReference type="ARBA" id="ARBA00022840"/>
    </source>
</evidence>
<dbReference type="GO" id="GO:0003677">
    <property type="term" value="F:DNA binding"/>
    <property type="evidence" value="ECO:0007669"/>
    <property type="project" value="UniProtKB-KW"/>
</dbReference>
<evidence type="ECO:0000256" key="16">
    <source>
        <dbReference type="PROSITE-ProRule" id="PRU00560"/>
    </source>
</evidence>
<dbReference type="Pfam" id="PF00580">
    <property type="entry name" value="UvrD-helicase"/>
    <property type="match status" value="1"/>
</dbReference>
<dbReference type="Gene3D" id="1.10.486.10">
    <property type="entry name" value="PCRA, domain 4"/>
    <property type="match status" value="1"/>
</dbReference>
<name>A0A7G9QXW1_9GAMM</name>
<evidence type="ECO:0000256" key="14">
    <source>
        <dbReference type="ARBA" id="ARBA00034923"/>
    </source>
</evidence>
<feature type="domain" description="UvrD-like helicase C-terminal" evidence="18">
    <location>
        <begin position="295"/>
        <end position="569"/>
    </location>
</feature>
<keyword evidence="11" id="KW-0413">Isomerase</keyword>
<reference evidence="19 20" key="1">
    <citation type="submission" date="2020-08" db="EMBL/GenBank/DDBJ databases">
        <title>Genome sequence of Thermomonas brevis KACC 16975T.</title>
        <authorList>
            <person name="Hyun D.-W."/>
            <person name="Bae J.-W."/>
        </authorList>
    </citation>
    <scope>NUCLEOTIDE SEQUENCE [LARGE SCALE GENOMIC DNA]</scope>
    <source>
        <strain evidence="19 20">KACC 16975</strain>
    </source>
</reference>
<evidence type="ECO:0000256" key="11">
    <source>
        <dbReference type="ARBA" id="ARBA00023235"/>
    </source>
</evidence>
<dbReference type="InterPro" id="IPR038726">
    <property type="entry name" value="PDDEXK_AddAB-type"/>
</dbReference>
<dbReference type="InterPro" id="IPR014017">
    <property type="entry name" value="DNA_helicase_UvrD-like_C"/>
</dbReference>
<dbReference type="SUPFAM" id="SSF52540">
    <property type="entry name" value="P-loop containing nucleoside triphosphate hydrolases"/>
    <property type="match status" value="1"/>
</dbReference>
<comment type="catalytic activity">
    <reaction evidence="15">
        <text>ATP + H2O = ADP + phosphate + H(+)</text>
        <dbReference type="Rhea" id="RHEA:13065"/>
        <dbReference type="ChEBI" id="CHEBI:15377"/>
        <dbReference type="ChEBI" id="CHEBI:15378"/>
        <dbReference type="ChEBI" id="CHEBI:30616"/>
        <dbReference type="ChEBI" id="CHEBI:43474"/>
        <dbReference type="ChEBI" id="CHEBI:456216"/>
        <dbReference type="EC" id="5.6.2.4"/>
    </reaction>
</comment>
<protein>
    <recommendedName>
        <fullName evidence="13">DNA 3'-5' helicase</fullName>
        <ecNumber evidence="13">5.6.2.4</ecNumber>
    </recommendedName>
    <alternativeName>
        <fullName evidence="14">DNA 3'-5' helicase II</fullName>
    </alternativeName>
</protein>
<evidence type="ECO:0000256" key="4">
    <source>
        <dbReference type="ARBA" id="ARBA00022763"/>
    </source>
</evidence>
<keyword evidence="20" id="KW-1185">Reference proteome</keyword>
<evidence type="ECO:0000259" key="18">
    <source>
        <dbReference type="PROSITE" id="PS51217"/>
    </source>
</evidence>
<comment type="similarity">
    <text evidence="1">Belongs to the helicase family. UvrD subfamily.</text>
</comment>
<keyword evidence="6 16" id="KW-0347">Helicase</keyword>
<proteinExistence type="inferred from homology"/>
<keyword evidence="7" id="KW-0269">Exonuclease</keyword>
<keyword evidence="4" id="KW-0227">DNA damage</keyword>
<dbReference type="Pfam" id="PF13361">
    <property type="entry name" value="UvrD_C"/>
    <property type="match status" value="1"/>
</dbReference>
<evidence type="ECO:0000256" key="9">
    <source>
        <dbReference type="ARBA" id="ARBA00023125"/>
    </source>
</evidence>
<keyword evidence="2" id="KW-0540">Nuclease</keyword>
<dbReference type="GO" id="GO:0043138">
    <property type="term" value="F:3'-5' DNA helicase activity"/>
    <property type="evidence" value="ECO:0007669"/>
    <property type="project" value="UniProtKB-EC"/>
</dbReference>
<dbReference type="EC" id="5.6.2.4" evidence="13"/>
<evidence type="ECO:0000256" key="2">
    <source>
        <dbReference type="ARBA" id="ARBA00022722"/>
    </source>
</evidence>
<dbReference type="Pfam" id="PF12705">
    <property type="entry name" value="PDDEXK_1"/>
    <property type="match status" value="1"/>
</dbReference>
<evidence type="ECO:0000256" key="13">
    <source>
        <dbReference type="ARBA" id="ARBA00034808"/>
    </source>
</evidence>
<dbReference type="InterPro" id="IPR027417">
    <property type="entry name" value="P-loop_NTPase"/>
</dbReference>
<dbReference type="PANTHER" id="PTHR11070:SF2">
    <property type="entry name" value="ATP-DEPENDENT DNA HELICASE SRS2"/>
    <property type="match status" value="1"/>
</dbReference>
<gene>
    <name evidence="19" type="ORF">H9L17_09580</name>
</gene>
<evidence type="ECO:0000313" key="20">
    <source>
        <dbReference type="Proteomes" id="UP000515977"/>
    </source>
</evidence>
<keyword evidence="8 16" id="KW-0067">ATP-binding</keyword>
<dbReference type="GO" id="GO:0000725">
    <property type="term" value="P:recombinational repair"/>
    <property type="evidence" value="ECO:0007669"/>
    <property type="project" value="TreeGrafter"/>
</dbReference>
<evidence type="ECO:0000256" key="15">
    <source>
        <dbReference type="ARBA" id="ARBA00048988"/>
    </source>
</evidence>
<dbReference type="Gene3D" id="3.40.50.300">
    <property type="entry name" value="P-loop containing nucleotide triphosphate hydrolases"/>
    <property type="match status" value="3"/>
</dbReference>
<evidence type="ECO:0000313" key="19">
    <source>
        <dbReference type="EMBL" id="QNN48186.1"/>
    </source>
</evidence>
<evidence type="ECO:0000256" key="5">
    <source>
        <dbReference type="ARBA" id="ARBA00022801"/>
    </source>
</evidence>
<dbReference type="KEGG" id="tbv:H9L17_09580"/>
<dbReference type="PROSITE" id="PS51198">
    <property type="entry name" value="UVRD_HELICASE_ATP_BIND"/>
    <property type="match status" value="1"/>
</dbReference>
<dbReference type="InterPro" id="IPR014016">
    <property type="entry name" value="UvrD-like_ATP-bd"/>
</dbReference>
<dbReference type="InterPro" id="IPR013986">
    <property type="entry name" value="DExx_box_DNA_helicase_dom_sf"/>
</dbReference>
<evidence type="ECO:0000256" key="6">
    <source>
        <dbReference type="ARBA" id="ARBA00022806"/>
    </source>
</evidence>
<dbReference type="PROSITE" id="PS51217">
    <property type="entry name" value="UVRD_HELICASE_CTER"/>
    <property type="match status" value="1"/>
</dbReference>
<evidence type="ECO:0000256" key="3">
    <source>
        <dbReference type="ARBA" id="ARBA00022741"/>
    </source>
</evidence>
<evidence type="ECO:0000259" key="17">
    <source>
        <dbReference type="PROSITE" id="PS51198"/>
    </source>
</evidence>
<dbReference type="PANTHER" id="PTHR11070">
    <property type="entry name" value="UVRD / RECB / PCRA DNA HELICASE FAMILY MEMBER"/>
    <property type="match status" value="1"/>
</dbReference>
<dbReference type="Gene3D" id="1.10.10.160">
    <property type="match status" value="1"/>
</dbReference>
<dbReference type="GO" id="GO:0005524">
    <property type="term" value="F:ATP binding"/>
    <property type="evidence" value="ECO:0007669"/>
    <property type="project" value="UniProtKB-UniRule"/>
</dbReference>
<dbReference type="CDD" id="cd17932">
    <property type="entry name" value="DEXQc_UvrD"/>
    <property type="match status" value="1"/>
</dbReference>